<evidence type="ECO:0000313" key="2">
    <source>
        <dbReference type="EMBL" id="KII68168.1"/>
    </source>
</evidence>
<name>A0A0C2JG44_THEKT</name>
<dbReference type="PANTHER" id="PTHR37984:SF15">
    <property type="entry name" value="INTEGRASE CATALYTIC DOMAIN-CONTAINING PROTEIN"/>
    <property type="match status" value="1"/>
</dbReference>
<dbReference type="InterPro" id="IPR041588">
    <property type="entry name" value="Integrase_H2C2"/>
</dbReference>
<dbReference type="InterPro" id="IPR036397">
    <property type="entry name" value="RNaseH_sf"/>
</dbReference>
<proteinExistence type="predicted"/>
<dbReference type="InterPro" id="IPR050951">
    <property type="entry name" value="Retrovirus_Pol_polyprotein"/>
</dbReference>
<dbReference type="FunFam" id="1.10.340.70:FF:000001">
    <property type="entry name" value="Retrovirus-related Pol polyprotein from transposon gypsy-like Protein"/>
    <property type="match status" value="1"/>
</dbReference>
<accession>A0A0C2JG44</accession>
<dbReference type="EMBL" id="JWZT01002917">
    <property type="protein sequence ID" value="KII68168.1"/>
    <property type="molecule type" value="Genomic_DNA"/>
</dbReference>
<dbReference type="InterPro" id="IPR001584">
    <property type="entry name" value="Integrase_cat-core"/>
</dbReference>
<gene>
    <name evidence="2" type="ORF">RF11_12968</name>
</gene>
<dbReference type="Pfam" id="PF00665">
    <property type="entry name" value="rve"/>
    <property type="match status" value="1"/>
</dbReference>
<evidence type="ECO:0000313" key="3">
    <source>
        <dbReference type="Proteomes" id="UP000031668"/>
    </source>
</evidence>
<dbReference type="PANTHER" id="PTHR37984">
    <property type="entry name" value="PROTEIN CBG26694"/>
    <property type="match status" value="1"/>
</dbReference>
<feature type="domain" description="Integrase catalytic" evidence="1">
    <location>
        <begin position="142"/>
        <end position="271"/>
    </location>
</feature>
<evidence type="ECO:0000259" key="1">
    <source>
        <dbReference type="PROSITE" id="PS50994"/>
    </source>
</evidence>
<organism evidence="2 3">
    <name type="scientific">Thelohanellus kitauei</name>
    <name type="common">Myxosporean</name>
    <dbReference type="NCBI Taxonomy" id="669202"/>
    <lineage>
        <taxon>Eukaryota</taxon>
        <taxon>Metazoa</taxon>
        <taxon>Cnidaria</taxon>
        <taxon>Myxozoa</taxon>
        <taxon>Myxosporea</taxon>
        <taxon>Bivalvulida</taxon>
        <taxon>Platysporina</taxon>
        <taxon>Myxobolidae</taxon>
        <taxon>Thelohanellus</taxon>
    </lineage>
</organism>
<dbReference type="GO" id="GO:0003676">
    <property type="term" value="F:nucleic acid binding"/>
    <property type="evidence" value="ECO:0007669"/>
    <property type="project" value="InterPro"/>
</dbReference>
<dbReference type="SUPFAM" id="SSF53098">
    <property type="entry name" value="Ribonuclease H-like"/>
    <property type="match status" value="1"/>
</dbReference>
<sequence>MKDVCDEHTCSGVITAFICSRDELLLSQDQDETIRYFKTNMRSGIKMKDLATNETYDALKLIRKGLVINNGILYRAYDSSSGIRLRFVVPEYLIPLILKNLHDDMGQLGQAKTLSHVVERFYWPSMRRDINKGCLSFESCSRRYNPQKYTKENMIKQLSKFCWERVAIDITGPLYTTETGNCYILVIQDYFSKYVISIPLQGNTPREVITKLVNDFILKLGITLTIHIDLGSQFTSHVFQNVMDHLGICNTNTIPYHSLSNGMVKHFIVTF</sequence>
<dbReference type="Proteomes" id="UP000031668">
    <property type="component" value="Unassembled WGS sequence"/>
</dbReference>
<comment type="caution">
    <text evidence="2">The sequence shown here is derived from an EMBL/GenBank/DDBJ whole genome shotgun (WGS) entry which is preliminary data.</text>
</comment>
<dbReference type="Pfam" id="PF17921">
    <property type="entry name" value="Integrase_H2C2"/>
    <property type="match status" value="1"/>
</dbReference>
<dbReference type="PROSITE" id="PS50994">
    <property type="entry name" value="INTEGRASE"/>
    <property type="match status" value="1"/>
</dbReference>
<dbReference type="Gene3D" id="3.30.420.10">
    <property type="entry name" value="Ribonuclease H-like superfamily/Ribonuclease H"/>
    <property type="match status" value="1"/>
</dbReference>
<protein>
    <submittedName>
        <fullName evidence="2">Retrovirus-related Pol polyprotein</fullName>
    </submittedName>
</protein>
<dbReference type="GO" id="GO:0015074">
    <property type="term" value="P:DNA integration"/>
    <property type="evidence" value="ECO:0007669"/>
    <property type="project" value="InterPro"/>
</dbReference>
<reference evidence="2 3" key="1">
    <citation type="journal article" date="2014" name="Genome Biol. Evol.">
        <title>The genome of the myxosporean Thelohanellus kitauei shows adaptations to nutrient acquisition within its fish host.</title>
        <authorList>
            <person name="Yang Y."/>
            <person name="Xiong J."/>
            <person name="Zhou Z."/>
            <person name="Huo F."/>
            <person name="Miao W."/>
            <person name="Ran C."/>
            <person name="Liu Y."/>
            <person name="Zhang J."/>
            <person name="Feng J."/>
            <person name="Wang M."/>
            <person name="Wang M."/>
            <person name="Wang L."/>
            <person name="Yao B."/>
        </authorList>
    </citation>
    <scope>NUCLEOTIDE SEQUENCE [LARGE SCALE GENOMIC DNA]</scope>
    <source>
        <strain evidence="2">Wuqing</strain>
    </source>
</reference>
<dbReference type="AlphaFoldDB" id="A0A0C2JG44"/>
<dbReference type="OrthoDB" id="413122at2759"/>
<dbReference type="InterPro" id="IPR012337">
    <property type="entry name" value="RNaseH-like_sf"/>
</dbReference>
<keyword evidence="3" id="KW-1185">Reference proteome</keyword>
<dbReference type="Gene3D" id="1.10.340.70">
    <property type="match status" value="1"/>
</dbReference>